<feature type="active site" description="Nucleophile" evidence="7">
    <location>
        <position position="140"/>
    </location>
</feature>
<dbReference type="UniPathway" id="UPA00219"/>
<keyword evidence="6 7" id="KW-0961">Cell wall biogenesis/degradation</keyword>
<dbReference type="InterPro" id="IPR005490">
    <property type="entry name" value="LD_TPept_cat_dom"/>
</dbReference>
<comment type="pathway">
    <text evidence="1 7">Cell wall biogenesis; peptidoglycan biosynthesis.</text>
</comment>
<dbReference type="SUPFAM" id="SSF141523">
    <property type="entry name" value="L,D-transpeptidase catalytic domain-like"/>
    <property type="match status" value="1"/>
</dbReference>
<evidence type="ECO:0000256" key="3">
    <source>
        <dbReference type="ARBA" id="ARBA00022679"/>
    </source>
</evidence>
<dbReference type="PANTHER" id="PTHR36699:SF1">
    <property type="entry name" value="L,D-TRANSPEPTIDASE YAFK-RELATED"/>
    <property type="match status" value="1"/>
</dbReference>
<dbReference type="KEGG" id="pfer:IRI77_02040"/>
<evidence type="ECO:0000256" key="7">
    <source>
        <dbReference type="PROSITE-ProRule" id="PRU01373"/>
    </source>
</evidence>
<keyword evidence="5 7" id="KW-0573">Peptidoglycan synthesis</keyword>
<evidence type="ECO:0000256" key="2">
    <source>
        <dbReference type="ARBA" id="ARBA00005992"/>
    </source>
</evidence>
<accession>A0A7S7NS66</accession>
<protein>
    <submittedName>
        <fullName evidence="10">L,D-transpeptidase family protein</fullName>
    </submittedName>
</protein>
<dbReference type="Gene3D" id="2.40.440.10">
    <property type="entry name" value="L,D-transpeptidase catalytic domain-like"/>
    <property type="match status" value="1"/>
</dbReference>
<dbReference type="CDD" id="cd16913">
    <property type="entry name" value="YkuD_like"/>
    <property type="match status" value="1"/>
</dbReference>
<evidence type="ECO:0000256" key="6">
    <source>
        <dbReference type="ARBA" id="ARBA00023316"/>
    </source>
</evidence>
<evidence type="ECO:0000256" key="5">
    <source>
        <dbReference type="ARBA" id="ARBA00022984"/>
    </source>
</evidence>
<sequence>MRFRLLFVGFLIALIGWTAAPANTRLADKLVVNKSKRELLLYKGQTVIRTYRVALGRDPVGPKRREGDGKTPEGTYTISAKYAQSAYHMALHISYPSPVDRERARREGVAPGGDILIHGLPNGRGWLGAAHRWMDWTQGCVAVTNEEMEEIWRLVAVGTPIQINP</sequence>
<dbReference type="RefSeq" id="WP_194450430.1">
    <property type="nucleotide sequence ID" value="NZ_CP063849.1"/>
</dbReference>
<keyword evidence="8" id="KW-0732">Signal</keyword>
<comment type="similarity">
    <text evidence="2">Belongs to the YkuD family.</text>
</comment>
<evidence type="ECO:0000256" key="8">
    <source>
        <dbReference type="SAM" id="SignalP"/>
    </source>
</evidence>
<feature type="chain" id="PRO_5032770800" evidence="8">
    <location>
        <begin position="23"/>
        <end position="165"/>
    </location>
</feature>
<dbReference type="InterPro" id="IPR038063">
    <property type="entry name" value="Transpep_catalytic_dom"/>
</dbReference>
<dbReference type="PROSITE" id="PS52029">
    <property type="entry name" value="LD_TPASE"/>
    <property type="match status" value="1"/>
</dbReference>
<dbReference type="Pfam" id="PF03734">
    <property type="entry name" value="YkuD"/>
    <property type="match status" value="1"/>
</dbReference>
<dbReference type="GO" id="GO:0009252">
    <property type="term" value="P:peptidoglycan biosynthetic process"/>
    <property type="evidence" value="ECO:0007669"/>
    <property type="project" value="UniProtKB-UniPathway"/>
</dbReference>
<feature type="active site" description="Proton donor/acceptor" evidence="7">
    <location>
        <position position="118"/>
    </location>
</feature>
<dbReference type="GO" id="GO:0004180">
    <property type="term" value="F:carboxypeptidase activity"/>
    <property type="evidence" value="ECO:0007669"/>
    <property type="project" value="UniProtKB-ARBA"/>
</dbReference>
<dbReference type="EMBL" id="CP063849">
    <property type="protein sequence ID" value="QOY88768.1"/>
    <property type="molecule type" value="Genomic_DNA"/>
</dbReference>
<dbReference type="GO" id="GO:0071555">
    <property type="term" value="P:cell wall organization"/>
    <property type="evidence" value="ECO:0007669"/>
    <property type="project" value="UniProtKB-UniRule"/>
</dbReference>
<keyword evidence="3" id="KW-0808">Transferase</keyword>
<reference evidence="10 11" key="1">
    <citation type="submission" date="2020-10" db="EMBL/GenBank/DDBJ databases">
        <title>Complete genome sequence of Paludibaculum fermentans P105T, a facultatively anaerobic acidobacterium capable of dissimilatory Fe(III) reduction.</title>
        <authorList>
            <person name="Dedysh S.N."/>
            <person name="Beletsky A.V."/>
            <person name="Kulichevskaya I.S."/>
            <person name="Mardanov A.V."/>
            <person name="Ravin N.V."/>
        </authorList>
    </citation>
    <scope>NUCLEOTIDE SEQUENCE [LARGE SCALE GENOMIC DNA]</scope>
    <source>
        <strain evidence="10 11">P105</strain>
    </source>
</reference>
<feature type="signal peptide" evidence="8">
    <location>
        <begin position="1"/>
        <end position="22"/>
    </location>
</feature>
<feature type="domain" description="L,D-TPase catalytic" evidence="9">
    <location>
        <begin position="28"/>
        <end position="164"/>
    </location>
</feature>
<keyword evidence="11" id="KW-1185">Reference proteome</keyword>
<evidence type="ECO:0000256" key="1">
    <source>
        <dbReference type="ARBA" id="ARBA00004752"/>
    </source>
</evidence>
<evidence type="ECO:0000256" key="4">
    <source>
        <dbReference type="ARBA" id="ARBA00022960"/>
    </source>
</evidence>
<dbReference type="Proteomes" id="UP000593892">
    <property type="component" value="Chromosome"/>
</dbReference>
<proteinExistence type="inferred from homology"/>
<dbReference type="AlphaFoldDB" id="A0A7S7NS66"/>
<name>A0A7S7NS66_PALFE</name>
<dbReference type="GO" id="GO:0016740">
    <property type="term" value="F:transferase activity"/>
    <property type="evidence" value="ECO:0007669"/>
    <property type="project" value="UniProtKB-KW"/>
</dbReference>
<dbReference type="GO" id="GO:0008360">
    <property type="term" value="P:regulation of cell shape"/>
    <property type="evidence" value="ECO:0007669"/>
    <property type="project" value="UniProtKB-UniRule"/>
</dbReference>
<evidence type="ECO:0000313" key="11">
    <source>
        <dbReference type="Proteomes" id="UP000593892"/>
    </source>
</evidence>
<keyword evidence="4 7" id="KW-0133">Cell shape</keyword>
<evidence type="ECO:0000259" key="9">
    <source>
        <dbReference type="PROSITE" id="PS52029"/>
    </source>
</evidence>
<organism evidence="10 11">
    <name type="scientific">Paludibaculum fermentans</name>
    <dbReference type="NCBI Taxonomy" id="1473598"/>
    <lineage>
        <taxon>Bacteria</taxon>
        <taxon>Pseudomonadati</taxon>
        <taxon>Acidobacteriota</taxon>
        <taxon>Terriglobia</taxon>
        <taxon>Bryobacterales</taxon>
        <taxon>Bryobacteraceae</taxon>
        <taxon>Paludibaculum</taxon>
    </lineage>
</organism>
<evidence type="ECO:0000313" key="10">
    <source>
        <dbReference type="EMBL" id="QOY88768.1"/>
    </source>
</evidence>
<dbReference type="PANTHER" id="PTHR36699">
    <property type="entry name" value="LD-TRANSPEPTIDASE"/>
    <property type="match status" value="1"/>
</dbReference>
<gene>
    <name evidence="10" type="ORF">IRI77_02040</name>
</gene>